<evidence type="ECO:0000256" key="2">
    <source>
        <dbReference type="ARBA" id="ARBA00022692"/>
    </source>
</evidence>
<dbReference type="GO" id="GO:0005737">
    <property type="term" value="C:cytoplasm"/>
    <property type="evidence" value="ECO:0007669"/>
    <property type="project" value="TreeGrafter"/>
</dbReference>
<proteinExistence type="predicted"/>
<accession>A0A6C0DKS8</accession>
<dbReference type="GO" id="GO:0016020">
    <property type="term" value="C:membrane"/>
    <property type="evidence" value="ECO:0007669"/>
    <property type="project" value="UniProtKB-SubCell"/>
</dbReference>
<sequence>MNFNYNLVVPRVCLFTNARDETHIKEWAAHHLLIGFTKIIIFDHKSKLPLSNVFSNFDKRVEIVNVSHMENPIKMKLMNMALEIARKMNMDWMIYLDADEFLVIHNNYKGVKHLLSRFNFASALAVNWLMFGSNYLEKEPEGLIMDNYTKSELYLNEHVKTFVRPTHAVNAINPHYYIMTNTKNIFGTNKKKLEENFYKNDNKTRFYESPAYIAHYLNQSEETFIKRKINLPSDDTGTNRNFNIHQIKEIHNQYNDGENTQPKIKYANQIKQFLEKYK</sequence>
<dbReference type="PANTHER" id="PTHR21461:SF69">
    <property type="entry name" value="GLYCOSYLTRANSFERASE FAMILY 92 PROTEIN"/>
    <property type="match status" value="1"/>
</dbReference>
<evidence type="ECO:0000313" key="4">
    <source>
        <dbReference type="EMBL" id="QHT16165.1"/>
    </source>
</evidence>
<keyword evidence="2" id="KW-0812">Transmembrane</keyword>
<reference evidence="4" key="1">
    <citation type="journal article" date="2020" name="Nature">
        <title>Giant virus diversity and host interactions through global metagenomics.</title>
        <authorList>
            <person name="Schulz F."/>
            <person name="Roux S."/>
            <person name="Paez-Espino D."/>
            <person name="Jungbluth S."/>
            <person name="Walsh D.A."/>
            <person name="Denef V.J."/>
            <person name="McMahon K.D."/>
            <person name="Konstantinidis K.T."/>
            <person name="Eloe-Fadrosh E.A."/>
            <person name="Kyrpides N.C."/>
            <person name="Woyke T."/>
        </authorList>
    </citation>
    <scope>NUCLEOTIDE SEQUENCE</scope>
    <source>
        <strain evidence="4">GVMAG-M-3300023174-182</strain>
    </source>
</reference>
<evidence type="ECO:0000256" key="3">
    <source>
        <dbReference type="ARBA" id="ARBA00022989"/>
    </source>
</evidence>
<comment type="subcellular location">
    <subcellularLocation>
        <location evidence="1">Membrane</location>
        <topology evidence="1">Single-pass membrane protein</topology>
    </subcellularLocation>
</comment>
<name>A0A6C0DKS8_9ZZZZ</name>
<organism evidence="4">
    <name type="scientific">viral metagenome</name>
    <dbReference type="NCBI Taxonomy" id="1070528"/>
    <lineage>
        <taxon>unclassified sequences</taxon>
        <taxon>metagenomes</taxon>
        <taxon>organismal metagenomes</taxon>
    </lineage>
</organism>
<keyword evidence="3" id="KW-1133">Transmembrane helix</keyword>
<dbReference type="EMBL" id="MN739616">
    <property type="protein sequence ID" value="QHT16165.1"/>
    <property type="molecule type" value="Genomic_DNA"/>
</dbReference>
<protein>
    <recommendedName>
        <fullName evidence="5">Glycosyltransferase family 92 protein</fullName>
    </recommendedName>
</protein>
<dbReference type="Pfam" id="PF13704">
    <property type="entry name" value="Glyco_tranf_2_4"/>
    <property type="match status" value="1"/>
</dbReference>
<dbReference type="PANTHER" id="PTHR21461">
    <property type="entry name" value="GLYCOSYLTRANSFERASE FAMILY 92 PROTEIN"/>
    <property type="match status" value="1"/>
</dbReference>
<dbReference type="AlphaFoldDB" id="A0A6C0DKS8"/>
<keyword evidence="3" id="KW-0472">Membrane</keyword>
<evidence type="ECO:0000256" key="1">
    <source>
        <dbReference type="ARBA" id="ARBA00004167"/>
    </source>
</evidence>
<evidence type="ECO:0008006" key="5">
    <source>
        <dbReference type="Google" id="ProtNLM"/>
    </source>
</evidence>
<dbReference type="GO" id="GO:0016757">
    <property type="term" value="F:glycosyltransferase activity"/>
    <property type="evidence" value="ECO:0007669"/>
    <property type="project" value="TreeGrafter"/>
</dbReference>